<dbReference type="EMBL" id="CP095061">
    <property type="protein sequence ID" value="UOQ64813.1"/>
    <property type="molecule type" value="Genomic_DNA"/>
</dbReference>
<proteinExistence type="predicted"/>
<organism evidence="1 2">
    <name type="scientific">Hymenobacter volaticus</name>
    <dbReference type="NCBI Taxonomy" id="2932254"/>
    <lineage>
        <taxon>Bacteria</taxon>
        <taxon>Pseudomonadati</taxon>
        <taxon>Bacteroidota</taxon>
        <taxon>Cytophagia</taxon>
        <taxon>Cytophagales</taxon>
        <taxon>Hymenobacteraceae</taxon>
        <taxon>Hymenobacter</taxon>
    </lineage>
</organism>
<dbReference type="RefSeq" id="WP_245118806.1">
    <property type="nucleotide sequence ID" value="NZ_CP095061.1"/>
</dbReference>
<accession>A0ABY4G1V2</accession>
<dbReference type="Proteomes" id="UP000830401">
    <property type="component" value="Chromosome"/>
</dbReference>
<keyword evidence="2" id="KW-1185">Reference proteome</keyword>
<gene>
    <name evidence="1" type="ORF">MUN86_14710</name>
</gene>
<sequence>MFNSKSRYNRSSQYQVKDRRGRVVTVVSVPEALEQVIIGYHQRIAGQRVDHLAAKYTLDEAGFWRIGEANDVMLIESLSEQNEIAIPNK</sequence>
<protein>
    <submittedName>
        <fullName evidence="1">Uncharacterized protein</fullName>
    </submittedName>
</protein>
<reference evidence="1" key="1">
    <citation type="submission" date="2022-04" db="EMBL/GenBank/DDBJ databases">
        <title>Hymenobacter sp. isolated from the air.</title>
        <authorList>
            <person name="Won M."/>
            <person name="Lee C.-M."/>
            <person name="Woen H.-Y."/>
            <person name="Kwon S.-W."/>
        </authorList>
    </citation>
    <scope>NUCLEOTIDE SEQUENCE</scope>
    <source>
        <strain evidence="1">5420S-77</strain>
    </source>
</reference>
<evidence type="ECO:0000313" key="1">
    <source>
        <dbReference type="EMBL" id="UOQ64813.1"/>
    </source>
</evidence>
<name>A0ABY4G1V2_9BACT</name>
<evidence type="ECO:0000313" key="2">
    <source>
        <dbReference type="Proteomes" id="UP000830401"/>
    </source>
</evidence>